<keyword evidence="5 7" id="KW-0472">Membrane</keyword>
<dbReference type="EMBL" id="MRZV01000655">
    <property type="protein sequence ID" value="PIK46277.1"/>
    <property type="molecule type" value="Genomic_DNA"/>
</dbReference>
<feature type="transmembrane region" description="Helical" evidence="7">
    <location>
        <begin position="95"/>
        <end position="119"/>
    </location>
</feature>
<dbReference type="Pfam" id="PF04103">
    <property type="entry name" value="CD20"/>
    <property type="match status" value="1"/>
</dbReference>
<dbReference type="Proteomes" id="UP000230750">
    <property type="component" value="Unassembled WGS sequence"/>
</dbReference>
<name>A0A2G8KE52_STIJA</name>
<evidence type="ECO:0000256" key="3">
    <source>
        <dbReference type="ARBA" id="ARBA00022692"/>
    </source>
</evidence>
<dbReference type="InterPro" id="IPR030417">
    <property type="entry name" value="MS4A"/>
</dbReference>
<dbReference type="AlphaFoldDB" id="A0A2G8KE52"/>
<evidence type="ECO:0000256" key="1">
    <source>
        <dbReference type="ARBA" id="ARBA00004141"/>
    </source>
</evidence>
<dbReference type="OrthoDB" id="10491091at2759"/>
<evidence type="ECO:0000256" key="4">
    <source>
        <dbReference type="ARBA" id="ARBA00022989"/>
    </source>
</evidence>
<dbReference type="InterPro" id="IPR007237">
    <property type="entry name" value="CD20-like"/>
</dbReference>
<feature type="transmembrane region" description="Helical" evidence="7">
    <location>
        <begin position="150"/>
        <end position="173"/>
    </location>
</feature>
<dbReference type="PANTHER" id="PTHR23320">
    <property type="entry name" value="MEMBRANE-SPANNING 4-DOMAINS SUBFAMILY A MS4A -RELATED"/>
    <property type="match status" value="1"/>
</dbReference>
<sequence>MQNPVDTGMHVQMAPYAQPARKSSRMKSIFTTGILQIIGGTILILCGFVLVCVRYYIPYRNNFDNSICGIWGGSMLLVTGIIGVHGANRKRWFTAYLVCTLVSILLLIIVTVIGAVAAADNVHYWKEHPGYHHYDDYNYPDQHGVSITKLAFHLVLCIVGSLEIVVCVLAAVFSCTGMCPGSNQTQTITYQPTPMQMPAPGAYPQLPVNQPPNYPYPPPPSDKQPEVTPGY</sequence>
<reference evidence="8 9" key="1">
    <citation type="journal article" date="2017" name="PLoS Biol.">
        <title>The sea cucumber genome provides insights into morphological evolution and visceral regeneration.</title>
        <authorList>
            <person name="Zhang X."/>
            <person name="Sun L."/>
            <person name="Yuan J."/>
            <person name="Sun Y."/>
            <person name="Gao Y."/>
            <person name="Zhang L."/>
            <person name="Li S."/>
            <person name="Dai H."/>
            <person name="Hamel J.F."/>
            <person name="Liu C."/>
            <person name="Yu Y."/>
            <person name="Liu S."/>
            <person name="Lin W."/>
            <person name="Guo K."/>
            <person name="Jin S."/>
            <person name="Xu P."/>
            <person name="Storey K.B."/>
            <person name="Huan P."/>
            <person name="Zhang T."/>
            <person name="Zhou Y."/>
            <person name="Zhang J."/>
            <person name="Lin C."/>
            <person name="Li X."/>
            <person name="Xing L."/>
            <person name="Huo D."/>
            <person name="Sun M."/>
            <person name="Wang L."/>
            <person name="Mercier A."/>
            <person name="Li F."/>
            <person name="Yang H."/>
            <person name="Xiang J."/>
        </authorList>
    </citation>
    <scope>NUCLEOTIDE SEQUENCE [LARGE SCALE GENOMIC DNA]</scope>
    <source>
        <strain evidence="8">Shaxun</strain>
        <tissue evidence="8">Muscle</tissue>
    </source>
</reference>
<organism evidence="8 9">
    <name type="scientific">Stichopus japonicus</name>
    <name type="common">Sea cucumber</name>
    <dbReference type="NCBI Taxonomy" id="307972"/>
    <lineage>
        <taxon>Eukaryota</taxon>
        <taxon>Metazoa</taxon>
        <taxon>Echinodermata</taxon>
        <taxon>Eleutherozoa</taxon>
        <taxon>Echinozoa</taxon>
        <taxon>Holothuroidea</taxon>
        <taxon>Aspidochirotacea</taxon>
        <taxon>Aspidochirotida</taxon>
        <taxon>Stichopodidae</taxon>
        <taxon>Apostichopus</taxon>
    </lineage>
</organism>
<evidence type="ECO:0000313" key="8">
    <source>
        <dbReference type="EMBL" id="PIK46277.1"/>
    </source>
</evidence>
<feature type="compositionally biased region" description="Pro residues" evidence="6">
    <location>
        <begin position="209"/>
        <end position="222"/>
    </location>
</feature>
<dbReference type="PANTHER" id="PTHR23320:SF158">
    <property type="entry name" value="CREB-BINDING PROTEIN-LIKE ISOFORM X1"/>
    <property type="match status" value="1"/>
</dbReference>
<gene>
    <name evidence="8" type="ORF">BSL78_16863</name>
</gene>
<keyword evidence="4 7" id="KW-1133">Transmembrane helix</keyword>
<keyword evidence="3 7" id="KW-0812">Transmembrane</keyword>
<feature type="transmembrane region" description="Helical" evidence="7">
    <location>
        <begin position="29"/>
        <end position="57"/>
    </location>
</feature>
<evidence type="ECO:0000256" key="6">
    <source>
        <dbReference type="SAM" id="MobiDB-lite"/>
    </source>
</evidence>
<proteinExistence type="inferred from homology"/>
<evidence type="ECO:0000256" key="7">
    <source>
        <dbReference type="SAM" id="Phobius"/>
    </source>
</evidence>
<comment type="similarity">
    <text evidence="2">Belongs to the MS4A family.</text>
</comment>
<dbReference type="GO" id="GO:0016020">
    <property type="term" value="C:membrane"/>
    <property type="evidence" value="ECO:0007669"/>
    <property type="project" value="UniProtKB-SubCell"/>
</dbReference>
<accession>A0A2G8KE52</accession>
<comment type="caution">
    <text evidence="8">The sequence shown here is derived from an EMBL/GenBank/DDBJ whole genome shotgun (WGS) entry which is preliminary data.</text>
</comment>
<protein>
    <submittedName>
        <fullName evidence="8">Uncharacterized protein</fullName>
    </submittedName>
</protein>
<evidence type="ECO:0000256" key="2">
    <source>
        <dbReference type="ARBA" id="ARBA00009565"/>
    </source>
</evidence>
<comment type="subcellular location">
    <subcellularLocation>
        <location evidence="1">Membrane</location>
        <topology evidence="1">Multi-pass membrane protein</topology>
    </subcellularLocation>
</comment>
<evidence type="ECO:0000256" key="5">
    <source>
        <dbReference type="ARBA" id="ARBA00023136"/>
    </source>
</evidence>
<feature type="transmembrane region" description="Helical" evidence="7">
    <location>
        <begin position="69"/>
        <end position="88"/>
    </location>
</feature>
<feature type="region of interest" description="Disordered" evidence="6">
    <location>
        <begin position="198"/>
        <end position="231"/>
    </location>
</feature>
<evidence type="ECO:0000313" key="9">
    <source>
        <dbReference type="Proteomes" id="UP000230750"/>
    </source>
</evidence>
<keyword evidence="9" id="KW-1185">Reference proteome</keyword>